<comment type="caution">
    <text evidence="11">The sequence shown here is derived from an EMBL/GenBank/DDBJ whole genome shotgun (WGS) entry which is preliminary data.</text>
</comment>
<dbReference type="PANTHER" id="PTHR11802:SF3">
    <property type="entry name" value="RETINOID-INDUCIBLE SERINE CARBOXYPEPTIDASE"/>
    <property type="match status" value="1"/>
</dbReference>
<evidence type="ECO:0000256" key="1">
    <source>
        <dbReference type="ARBA" id="ARBA00004613"/>
    </source>
</evidence>
<comment type="function">
    <text evidence="9">May be involved in vascular wall and kidney homeostasis.</text>
</comment>
<dbReference type="FunFam" id="3.40.50.1820:FF:000075">
    <property type="entry name" value="Carboxypeptidase"/>
    <property type="match status" value="1"/>
</dbReference>
<evidence type="ECO:0000256" key="10">
    <source>
        <dbReference type="RuleBase" id="RU361156"/>
    </source>
</evidence>
<sequence length="457" mass="51209">MKNYCLKFLEHFLLFSALLLVATAFSMKYSFDTRKSFKGESWDYVTVRPKAHMFYWLYETTHPSGYKERPLILWLQGGPGGSGTGFGNFQEIGPLDVNLNKRNTTWLQTASLLFIDNPVGTGYSYVEDKKALTTSVAEISADLLTLMQAFVKKHPDFEKIPFYIFSESYGGKMTAAFSKVLYDAIQAEKIALNFKGFAMGDSWISPVDSVNSWGPYLYATSIIDDDGLAAIQTIAKKVEKLVNEGKFVEATGAWDEAEGVVGRVSGNVNFYNIMNWGGEGITSQQEESQTLKFQPEIESHLGPLYRRHVKPLYGNSLDELMNGPIRKKLGIIPDNVQWGGQSKEVFEAQGTEFMKNVTSTVNDLINKTPLKVVVYQGQLDLICDTLGAEMWFDQLDVAESFESATRVLKSCKSHPVACYYQKEYKNVQFYWILGAGHMVPSDNGYGALDMVNQIIAS</sequence>
<gene>
    <name evidence="11" type="ORF">PoB_006460400</name>
</gene>
<reference evidence="11 12" key="1">
    <citation type="journal article" date="2021" name="Elife">
        <title>Chloroplast acquisition without the gene transfer in kleptoplastic sea slugs, Plakobranchus ocellatus.</title>
        <authorList>
            <person name="Maeda T."/>
            <person name="Takahashi S."/>
            <person name="Yoshida T."/>
            <person name="Shimamura S."/>
            <person name="Takaki Y."/>
            <person name="Nagai Y."/>
            <person name="Toyoda A."/>
            <person name="Suzuki Y."/>
            <person name="Arimoto A."/>
            <person name="Ishii H."/>
            <person name="Satoh N."/>
            <person name="Nishiyama T."/>
            <person name="Hasebe M."/>
            <person name="Maruyama T."/>
            <person name="Minagawa J."/>
            <person name="Obokata J."/>
            <person name="Shigenobu S."/>
        </authorList>
    </citation>
    <scope>NUCLEOTIDE SEQUENCE [LARGE SCALE GENOMIC DNA]</scope>
</reference>
<keyword evidence="3" id="KW-0964">Secreted</keyword>
<keyword evidence="8" id="KW-0325">Glycoprotein</keyword>
<dbReference type="InterPro" id="IPR029058">
    <property type="entry name" value="AB_hydrolase_fold"/>
</dbReference>
<keyword evidence="4 10" id="KW-0121">Carboxypeptidase</keyword>
<dbReference type="Pfam" id="PF00450">
    <property type="entry name" value="Peptidase_S10"/>
    <property type="match status" value="1"/>
</dbReference>
<evidence type="ECO:0000313" key="11">
    <source>
        <dbReference type="EMBL" id="GFO38099.1"/>
    </source>
</evidence>
<keyword evidence="5 10" id="KW-0645">Protease</keyword>
<evidence type="ECO:0000256" key="3">
    <source>
        <dbReference type="ARBA" id="ARBA00022525"/>
    </source>
</evidence>
<evidence type="ECO:0000256" key="7">
    <source>
        <dbReference type="ARBA" id="ARBA00022801"/>
    </source>
</evidence>
<keyword evidence="6 10" id="KW-0732">Signal</keyword>
<dbReference type="GO" id="GO:0005576">
    <property type="term" value="C:extracellular region"/>
    <property type="evidence" value="ECO:0007669"/>
    <property type="project" value="UniProtKB-SubCell"/>
</dbReference>
<keyword evidence="12" id="KW-1185">Reference proteome</keyword>
<name>A0AAV4D1Q9_9GAST</name>
<keyword evidence="7 10" id="KW-0378">Hydrolase</keyword>
<evidence type="ECO:0000256" key="4">
    <source>
        <dbReference type="ARBA" id="ARBA00022645"/>
    </source>
</evidence>
<comment type="subcellular location">
    <subcellularLocation>
        <location evidence="1">Secreted</location>
    </subcellularLocation>
</comment>
<comment type="similarity">
    <text evidence="2 10">Belongs to the peptidase S10 family.</text>
</comment>
<evidence type="ECO:0000256" key="5">
    <source>
        <dbReference type="ARBA" id="ARBA00022670"/>
    </source>
</evidence>
<dbReference type="GO" id="GO:0004185">
    <property type="term" value="F:serine-type carboxypeptidase activity"/>
    <property type="evidence" value="ECO:0007669"/>
    <property type="project" value="UniProtKB-UniRule"/>
</dbReference>
<evidence type="ECO:0000313" key="12">
    <source>
        <dbReference type="Proteomes" id="UP000735302"/>
    </source>
</evidence>
<evidence type="ECO:0000256" key="9">
    <source>
        <dbReference type="ARBA" id="ARBA00055847"/>
    </source>
</evidence>
<dbReference type="EMBL" id="BLXT01007309">
    <property type="protein sequence ID" value="GFO38099.1"/>
    <property type="molecule type" value="Genomic_DNA"/>
</dbReference>
<dbReference type="PRINTS" id="PR00724">
    <property type="entry name" value="CRBOXYPTASEC"/>
</dbReference>
<dbReference type="EC" id="3.4.16.-" evidence="10"/>
<proteinExistence type="inferred from homology"/>
<evidence type="ECO:0000256" key="8">
    <source>
        <dbReference type="ARBA" id="ARBA00023180"/>
    </source>
</evidence>
<dbReference type="SUPFAM" id="SSF53474">
    <property type="entry name" value="alpha/beta-Hydrolases"/>
    <property type="match status" value="1"/>
</dbReference>
<dbReference type="AlphaFoldDB" id="A0AAV4D1Q9"/>
<dbReference type="Proteomes" id="UP000735302">
    <property type="component" value="Unassembled WGS sequence"/>
</dbReference>
<organism evidence="11 12">
    <name type="scientific">Plakobranchus ocellatus</name>
    <dbReference type="NCBI Taxonomy" id="259542"/>
    <lineage>
        <taxon>Eukaryota</taxon>
        <taxon>Metazoa</taxon>
        <taxon>Spiralia</taxon>
        <taxon>Lophotrochozoa</taxon>
        <taxon>Mollusca</taxon>
        <taxon>Gastropoda</taxon>
        <taxon>Heterobranchia</taxon>
        <taxon>Euthyneura</taxon>
        <taxon>Panpulmonata</taxon>
        <taxon>Sacoglossa</taxon>
        <taxon>Placobranchoidea</taxon>
        <taxon>Plakobranchidae</taxon>
        <taxon>Plakobranchus</taxon>
    </lineage>
</organism>
<dbReference type="InterPro" id="IPR001563">
    <property type="entry name" value="Peptidase_S10"/>
</dbReference>
<dbReference type="InterPro" id="IPR018202">
    <property type="entry name" value="Ser_caboxypep_ser_AS"/>
</dbReference>
<dbReference type="PROSITE" id="PS00131">
    <property type="entry name" value="CARBOXYPEPT_SER_SER"/>
    <property type="match status" value="1"/>
</dbReference>
<accession>A0AAV4D1Q9</accession>
<feature type="signal peptide" evidence="10">
    <location>
        <begin position="1"/>
        <end position="24"/>
    </location>
</feature>
<feature type="chain" id="PRO_5043089981" description="Carboxypeptidase" evidence="10">
    <location>
        <begin position="25"/>
        <end position="457"/>
    </location>
</feature>
<dbReference type="PANTHER" id="PTHR11802">
    <property type="entry name" value="SERINE PROTEASE FAMILY S10 SERINE CARBOXYPEPTIDASE"/>
    <property type="match status" value="1"/>
</dbReference>
<protein>
    <recommendedName>
        <fullName evidence="10">Carboxypeptidase</fullName>
        <ecNumber evidence="10">3.4.16.-</ecNumber>
    </recommendedName>
</protein>
<evidence type="ECO:0000256" key="2">
    <source>
        <dbReference type="ARBA" id="ARBA00009431"/>
    </source>
</evidence>
<evidence type="ECO:0000256" key="6">
    <source>
        <dbReference type="ARBA" id="ARBA00022729"/>
    </source>
</evidence>
<dbReference type="GO" id="GO:0006508">
    <property type="term" value="P:proteolysis"/>
    <property type="evidence" value="ECO:0007669"/>
    <property type="project" value="UniProtKB-KW"/>
</dbReference>
<dbReference type="Gene3D" id="3.40.50.1820">
    <property type="entry name" value="alpha/beta hydrolase"/>
    <property type="match status" value="1"/>
</dbReference>